<comment type="caution">
    <text evidence="8">The sequence shown here is derived from an EMBL/GenBank/DDBJ whole genome shotgun (WGS) entry which is preliminary data.</text>
</comment>
<keyword evidence="5 6" id="KW-0472">Membrane</keyword>
<evidence type="ECO:0000313" key="8">
    <source>
        <dbReference type="EMBL" id="MET4569124.1"/>
    </source>
</evidence>
<evidence type="ECO:0000256" key="6">
    <source>
        <dbReference type="SAM" id="Phobius"/>
    </source>
</evidence>
<feature type="transmembrane region" description="Helical" evidence="6">
    <location>
        <begin position="152"/>
        <end position="173"/>
    </location>
</feature>
<protein>
    <submittedName>
        <fullName evidence="8">Phosphoglycerol transferase MdoB-like AlkP superfamily enzyme</fullName>
    </submittedName>
</protein>
<keyword evidence="3 6" id="KW-0812">Transmembrane</keyword>
<dbReference type="PANTHER" id="PTHR47371:SF3">
    <property type="entry name" value="PHOSPHOGLYCEROL TRANSFERASE I"/>
    <property type="match status" value="1"/>
</dbReference>
<gene>
    <name evidence="8" type="ORF">ABIE04_001451</name>
</gene>
<feature type="transmembrane region" description="Helical" evidence="6">
    <location>
        <begin position="64"/>
        <end position="84"/>
    </location>
</feature>
<organism evidence="8 9">
    <name type="scientific">Rhodanobacter soli</name>
    <dbReference type="NCBI Taxonomy" id="590609"/>
    <lineage>
        <taxon>Bacteria</taxon>
        <taxon>Pseudomonadati</taxon>
        <taxon>Pseudomonadota</taxon>
        <taxon>Gammaproteobacteria</taxon>
        <taxon>Lysobacterales</taxon>
        <taxon>Rhodanobacteraceae</taxon>
        <taxon>Rhodanobacter</taxon>
    </lineage>
</organism>
<dbReference type="InterPro" id="IPR017850">
    <property type="entry name" value="Alkaline_phosphatase_core_sf"/>
</dbReference>
<evidence type="ECO:0000256" key="2">
    <source>
        <dbReference type="ARBA" id="ARBA00022475"/>
    </source>
</evidence>
<evidence type="ECO:0000256" key="1">
    <source>
        <dbReference type="ARBA" id="ARBA00004651"/>
    </source>
</evidence>
<dbReference type="PANTHER" id="PTHR47371">
    <property type="entry name" value="LIPOTEICHOIC ACID SYNTHASE"/>
    <property type="match status" value="1"/>
</dbReference>
<dbReference type="SUPFAM" id="SSF53649">
    <property type="entry name" value="Alkaline phosphatase-like"/>
    <property type="match status" value="1"/>
</dbReference>
<reference evidence="8 9" key="1">
    <citation type="submission" date="2024-06" db="EMBL/GenBank/DDBJ databases">
        <title>Sorghum-associated microbial communities from plants grown in Nebraska, USA.</title>
        <authorList>
            <person name="Schachtman D."/>
        </authorList>
    </citation>
    <scope>NUCLEOTIDE SEQUENCE [LARGE SCALE GENOMIC DNA]</scope>
    <source>
        <strain evidence="8 9">1757</strain>
    </source>
</reference>
<evidence type="ECO:0000256" key="3">
    <source>
        <dbReference type="ARBA" id="ARBA00022692"/>
    </source>
</evidence>
<feature type="domain" description="Sulfatase N-terminal" evidence="7">
    <location>
        <begin position="266"/>
        <end position="500"/>
    </location>
</feature>
<dbReference type="Pfam" id="PF00884">
    <property type="entry name" value="Sulfatase"/>
    <property type="match status" value="1"/>
</dbReference>
<name>A0ABV2PVR2_9GAMM</name>
<dbReference type="EMBL" id="JBEPSD010000001">
    <property type="protein sequence ID" value="MET4569124.1"/>
    <property type="molecule type" value="Genomic_DNA"/>
</dbReference>
<dbReference type="Proteomes" id="UP001549251">
    <property type="component" value="Unassembled WGS sequence"/>
</dbReference>
<accession>A0ABV2PVR2</accession>
<proteinExistence type="predicted"/>
<dbReference type="Gene3D" id="3.40.720.10">
    <property type="entry name" value="Alkaline Phosphatase, subunit A"/>
    <property type="match status" value="1"/>
</dbReference>
<keyword evidence="9" id="KW-1185">Reference proteome</keyword>
<feature type="transmembrane region" description="Helical" evidence="6">
    <location>
        <begin position="111"/>
        <end position="131"/>
    </location>
</feature>
<dbReference type="RefSeq" id="WP_354548101.1">
    <property type="nucleotide sequence ID" value="NZ_JBEPSD010000001.1"/>
</dbReference>
<evidence type="ECO:0000259" key="7">
    <source>
        <dbReference type="Pfam" id="PF00884"/>
    </source>
</evidence>
<evidence type="ECO:0000256" key="4">
    <source>
        <dbReference type="ARBA" id="ARBA00022989"/>
    </source>
</evidence>
<keyword evidence="4 6" id="KW-1133">Transmembrane helix</keyword>
<keyword evidence="2" id="KW-1003">Cell membrane</keyword>
<comment type="subcellular location">
    <subcellularLocation>
        <location evidence="1">Cell membrane</location>
        <topology evidence="1">Multi-pass membrane protein</topology>
    </subcellularLocation>
</comment>
<dbReference type="InterPro" id="IPR000917">
    <property type="entry name" value="Sulfatase_N"/>
</dbReference>
<evidence type="ECO:0000256" key="5">
    <source>
        <dbReference type="ARBA" id="ARBA00023136"/>
    </source>
</evidence>
<dbReference type="PROSITE" id="PS51257">
    <property type="entry name" value="PROKAR_LIPOPROTEIN"/>
    <property type="match status" value="1"/>
</dbReference>
<evidence type="ECO:0000313" key="9">
    <source>
        <dbReference type="Proteomes" id="UP001549251"/>
    </source>
</evidence>
<feature type="transmembrane region" description="Helical" evidence="6">
    <location>
        <begin position="37"/>
        <end position="57"/>
    </location>
</feature>
<sequence length="571" mass="63622">MRRMSLRPTRAGAVVLCALLFFAACIALTAWQEPLPLQRGFIAGLMLCTFGALLFAFGRFATALLVGGGLFLLLKSVAELKLRYLDSQLMPSDFIYYVRTSLLDTLRHYPHLYTVGIGLCVLLPPLLYLVWRWDWHVLPSRPRPRRAAGMRIGGAALCTLAFWLCMLPTGPFAQVHSRNAWQRMSDDAQLTNFFVNLHDADVELPAMASDAVAERDWGATAPGSLGSMPPPYPDIVQVLEESTFDPSIYDACNVPQCRVAMFRPDARTRAHGVLRVHTFGGGTWVSEFAALTGMPQDIFGSGGMYAPYVLAPNVHDALALQLRRLGYLTIGIYPTSASFINGRNAYQAYGFDHLYGADELGLEEWEESDAQMFAAAKRIYDQVRKPGQPVFIMILTLNQHGPHDHQPMATLPRPFRNLLRGLPANTALNFDTYLSRLHDSDLAMRALEHAFLDRPQPTVLLHFGDHQPSFNGQIRNLSRRLPPALQPYQHYLTYYMLKSNFAGPPLPAYPMLDIAFLPSMVLQAAGLPTDAYFTAASGLRERCNGLYSDCAVPGLLASYHAWTIGRLHVYQ</sequence>
<dbReference type="InterPro" id="IPR050448">
    <property type="entry name" value="OpgB/LTA_synthase_biosynth"/>
</dbReference>